<dbReference type="SUPFAM" id="SSF69593">
    <property type="entry name" value="Glycerol-3-phosphate (1)-acyltransferase"/>
    <property type="match status" value="1"/>
</dbReference>
<sequence>MAAIQNGDAHSYHAASKIENIRQCFRIVKAIAVLLTLTGSASIVLIFFSPFTFYFIRFFSVRWSRRLNSFIFGRWLSMWPFFFEVINGTQVIFTGDKLPSAERAIVMCNHRTEIDWMYIWDLAIRKNRVGCIKYVVKSSVKNAPIFGWAFHVLEFLLIDRRWEADELVFKSMLSSFKGFQDDLWLVIFPEGTDYSEEKCEKSRKYAEEKGLPMLDHVLMPRTKGVCVCLEQLRDSVDAVYDLTIGYDTKCPLFMDNALGTEPKKVYIHVKRIPISDIPVTNAGVSDWLVTEFVRKDGLLSHFYKNGAFCDDVSSEKELSLLSGLLNCCLIIGVCFAFLLFFFSFPLVRAYVASSCVLLAVSTFVNYKPLPVFNSHCQKALNRENGTKHH</sequence>
<evidence type="ECO:0000313" key="9">
    <source>
        <dbReference type="EMBL" id="KAH7287786.1"/>
    </source>
</evidence>
<feature type="transmembrane region" description="Helical" evidence="7">
    <location>
        <begin position="349"/>
        <end position="366"/>
    </location>
</feature>
<evidence type="ECO:0000256" key="5">
    <source>
        <dbReference type="ARBA" id="ARBA00022679"/>
    </source>
</evidence>
<dbReference type="OMA" id="ESSAWLM"/>
<dbReference type="GO" id="GO:0012505">
    <property type="term" value="C:endomembrane system"/>
    <property type="evidence" value="ECO:0007669"/>
    <property type="project" value="TreeGrafter"/>
</dbReference>
<dbReference type="PANTHER" id="PTHR10983:SF16">
    <property type="entry name" value="LYSOCARDIOLIPIN ACYLTRANSFERASE 1"/>
    <property type="match status" value="1"/>
</dbReference>
<evidence type="ECO:0000256" key="4">
    <source>
        <dbReference type="ARBA" id="ARBA00013211"/>
    </source>
</evidence>
<accession>A0A8T2QUX5</accession>
<comment type="similarity">
    <text evidence="3">Belongs to the 1-acyl-sn-glycerol-3-phosphate acyltransferase family.</text>
</comment>
<evidence type="ECO:0000256" key="7">
    <source>
        <dbReference type="SAM" id="Phobius"/>
    </source>
</evidence>
<dbReference type="GO" id="GO:0003841">
    <property type="term" value="F:1-acylglycerol-3-phosphate O-acyltransferase activity"/>
    <property type="evidence" value="ECO:0007669"/>
    <property type="project" value="UniProtKB-EC"/>
</dbReference>
<keyword evidence="7" id="KW-0472">Membrane</keyword>
<keyword evidence="7" id="KW-0812">Transmembrane</keyword>
<evidence type="ECO:0000259" key="8">
    <source>
        <dbReference type="SMART" id="SM00563"/>
    </source>
</evidence>
<dbReference type="Pfam" id="PF01553">
    <property type="entry name" value="Acyltransferase"/>
    <property type="match status" value="1"/>
</dbReference>
<evidence type="ECO:0000256" key="6">
    <source>
        <dbReference type="ARBA" id="ARBA00023315"/>
    </source>
</evidence>
<dbReference type="EMBL" id="CM035437">
    <property type="protein sequence ID" value="KAH7287786.1"/>
    <property type="molecule type" value="Genomic_DNA"/>
</dbReference>
<dbReference type="PANTHER" id="PTHR10983">
    <property type="entry name" value="1-ACYLGLYCEROL-3-PHOSPHATE ACYLTRANSFERASE-RELATED"/>
    <property type="match status" value="1"/>
</dbReference>
<dbReference type="EC" id="2.3.1.51" evidence="4"/>
<dbReference type="InterPro" id="IPR002123">
    <property type="entry name" value="Plipid/glycerol_acylTrfase"/>
</dbReference>
<organism evidence="9 10">
    <name type="scientific">Ceratopteris richardii</name>
    <name type="common">Triangle waterfern</name>
    <dbReference type="NCBI Taxonomy" id="49495"/>
    <lineage>
        <taxon>Eukaryota</taxon>
        <taxon>Viridiplantae</taxon>
        <taxon>Streptophyta</taxon>
        <taxon>Embryophyta</taxon>
        <taxon>Tracheophyta</taxon>
        <taxon>Polypodiopsida</taxon>
        <taxon>Polypodiidae</taxon>
        <taxon>Polypodiales</taxon>
        <taxon>Pteridineae</taxon>
        <taxon>Pteridaceae</taxon>
        <taxon>Parkerioideae</taxon>
        <taxon>Ceratopteris</taxon>
    </lineage>
</organism>
<dbReference type="SMART" id="SM00563">
    <property type="entry name" value="PlsC"/>
    <property type="match status" value="1"/>
</dbReference>
<dbReference type="InterPro" id="IPR032098">
    <property type="entry name" value="Acyltransf_C"/>
</dbReference>
<feature type="domain" description="Phospholipid/glycerol acyltransferase" evidence="8">
    <location>
        <begin position="104"/>
        <end position="226"/>
    </location>
</feature>
<dbReference type="Proteomes" id="UP000825935">
    <property type="component" value="Chromosome 32"/>
</dbReference>
<evidence type="ECO:0000256" key="1">
    <source>
        <dbReference type="ARBA" id="ARBA00001141"/>
    </source>
</evidence>
<keyword evidence="6" id="KW-0012">Acyltransferase</keyword>
<evidence type="ECO:0000256" key="3">
    <source>
        <dbReference type="ARBA" id="ARBA00008655"/>
    </source>
</evidence>
<name>A0A8T2QUX5_CERRI</name>
<feature type="transmembrane region" description="Helical" evidence="7">
    <location>
        <begin position="323"/>
        <end position="343"/>
    </location>
</feature>
<keyword evidence="7" id="KW-1133">Transmembrane helix</keyword>
<comment type="catalytic activity">
    <reaction evidence="1">
        <text>a 1-acyl-sn-glycero-3-phosphate + an acyl-CoA = a 1,2-diacyl-sn-glycero-3-phosphate + CoA</text>
        <dbReference type="Rhea" id="RHEA:19709"/>
        <dbReference type="ChEBI" id="CHEBI:57287"/>
        <dbReference type="ChEBI" id="CHEBI:57970"/>
        <dbReference type="ChEBI" id="CHEBI:58342"/>
        <dbReference type="ChEBI" id="CHEBI:58608"/>
        <dbReference type="EC" id="2.3.1.51"/>
    </reaction>
</comment>
<reference evidence="9" key="1">
    <citation type="submission" date="2021-08" db="EMBL/GenBank/DDBJ databases">
        <title>WGS assembly of Ceratopteris richardii.</title>
        <authorList>
            <person name="Marchant D.B."/>
            <person name="Chen G."/>
            <person name="Jenkins J."/>
            <person name="Shu S."/>
            <person name="Leebens-Mack J."/>
            <person name="Grimwood J."/>
            <person name="Schmutz J."/>
            <person name="Soltis P."/>
            <person name="Soltis D."/>
            <person name="Chen Z.-H."/>
        </authorList>
    </citation>
    <scope>NUCLEOTIDE SEQUENCE</scope>
    <source>
        <strain evidence="9">Whitten #5841</strain>
        <tissue evidence="9">Leaf</tissue>
    </source>
</reference>
<dbReference type="CDD" id="cd07990">
    <property type="entry name" value="LPLAT_LCLAT1-like"/>
    <property type="match status" value="1"/>
</dbReference>
<evidence type="ECO:0000313" key="10">
    <source>
        <dbReference type="Proteomes" id="UP000825935"/>
    </source>
</evidence>
<feature type="transmembrane region" description="Helical" evidence="7">
    <location>
        <begin position="30"/>
        <end position="56"/>
    </location>
</feature>
<dbReference type="OrthoDB" id="189226at2759"/>
<dbReference type="Pfam" id="PF16076">
    <property type="entry name" value="Acyltransf_C"/>
    <property type="match status" value="1"/>
</dbReference>
<dbReference type="AlphaFoldDB" id="A0A8T2QUX5"/>
<keyword evidence="10" id="KW-1185">Reference proteome</keyword>
<evidence type="ECO:0000256" key="2">
    <source>
        <dbReference type="ARBA" id="ARBA00004728"/>
    </source>
</evidence>
<protein>
    <recommendedName>
        <fullName evidence="4">1-acylglycerol-3-phosphate O-acyltransferase</fullName>
        <ecNumber evidence="4">2.3.1.51</ecNumber>
    </recommendedName>
</protein>
<comment type="pathway">
    <text evidence="2">Phospholipid metabolism; CDP-diacylglycerol biosynthesis; CDP-diacylglycerol from sn-glycerol 3-phosphate: step 2/3.</text>
</comment>
<gene>
    <name evidence="9" type="ORF">KP509_32G074300</name>
</gene>
<keyword evidence="5" id="KW-0808">Transferase</keyword>
<comment type="caution">
    <text evidence="9">The sequence shown here is derived from an EMBL/GenBank/DDBJ whole genome shotgun (WGS) entry which is preliminary data.</text>
</comment>
<proteinExistence type="inferred from homology"/>